<dbReference type="EMBL" id="MFIX01000213">
    <property type="protein sequence ID" value="OGG01287.1"/>
    <property type="molecule type" value="Genomic_DNA"/>
</dbReference>
<sequence>MSTERLNNELIDGWWDIARAGSWKGTLAGALAQIEITPEDLLRMAGDYDPLLQEAPVTVEHRREGPAHGWVAALRVAGDRLQARFTDLSDSLRDWLRSGAYRSRSIEMYKPFEPTGGAYLGAVSFLGAAPPAVKGLAPLPSLMAGAGESGISIRLECAAMELEKCKPESGGEEMAEKSIAGRAIHSLKEMFGGAENHRTENGAAAPAAENPGMEEPVELREALESERKARLEAEKRLAELENALRSREREAELAEFAAALEAAAKAERLTPAELKGYYRLGARLDREGRGAILAEVAERRPLAVFRELSAPPQKDDTGGETERHRAQFDGFPEDPEHDAALELMAAEPALTFAEAIKRVRLKKGA</sequence>
<evidence type="ECO:0000313" key="3">
    <source>
        <dbReference type="EMBL" id="OGG01287.1"/>
    </source>
</evidence>
<accession>A0A1F5YMU5</accession>
<evidence type="ECO:0000256" key="1">
    <source>
        <dbReference type="SAM" id="Coils"/>
    </source>
</evidence>
<feature type="compositionally biased region" description="Basic and acidic residues" evidence="2">
    <location>
        <begin position="313"/>
        <end position="327"/>
    </location>
</feature>
<evidence type="ECO:0000256" key="2">
    <source>
        <dbReference type="SAM" id="MobiDB-lite"/>
    </source>
</evidence>
<proteinExistence type="predicted"/>
<organism evidence="3 4">
    <name type="scientific">Candidatus Glassbacteria bacterium RIFCSPLOWO2_12_FULL_58_11</name>
    <dbReference type="NCBI Taxonomy" id="1817867"/>
    <lineage>
        <taxon>Bacteria</taxon>
        <taxon>Candidatus Glassiibacteriota</taxon>
    </lineage>
</organism>
<comment type="caution">
    <text evidence="3">The sequence shown here is derived from an EMBL/GenBank/DDBJ whole genome shotgun (WGS) entry which is preliminary data.</text>
</comment>
<protein>
    <submittedName>
        <fullName evidence="3">Uncharacterized protein</fullName>
    </submittedName>
</protein>
<feature type="region of interest" description="Disordered" evidence="2">
    <location>
        <begin position="309"/>
        <end position="335"/>
    </location>
</feature>
<dbReference type="Proteomes" id="UP000179129">
    <property type="component" value="Unassembled WGS sequence"/>
</dbReference>
<dbReference type="AlphaFoldDB" id="A0A1F5YMU5"/>
<name>A0A1F5YMU5_9BACT</name>
<dbReference type="STRING" id="1817867.A3F83_06135"/>
<evidence type="ECO:0000313" key="4">
    <source>
        <dbReference type="Proteomes" id="UP000179129"/>
    </source>
</evidence>
<feature type="coiled-coil region" evidence="1">
    <location>
        <begin position="223"/>
        <end position="257"/>
    </location>
</feature>
<gene>
    <name evidence="3" type="ORF">A3F83_06135</name>
</gene>
<reference evidence="3 4" key="1">
    <citation type="journal article" date="2016" name="Nat. Commun.">
        <title>Thousands of microbial genomes shed light on interconnected biogeochemical processes in an aquifer system.</title>
        <authorList>
            <person name="Anantharaman K."/>
            <person name="Brown C.T."/>
            <person name="Hug L.A."/>
            <person name="Sharon I."/>
            <person name="Castelle C.J."/>
            <person name="Probst A.J."/>
            <person name="Thomas B.C."/>
            <person name="Singh A."/>
            <person name="Wilkins M.J."/>
            <person name="Karaoz U."/>
            <person name="Brodie E.L."/>
            <person name="Williams K.H."/>
            <person name="Hubbard S.S."/>
            <person name="Banfield J.F."/>
        </authorList>
    </citation>
    <scope>NUCLEOTIDE SEQUENCE [LARGE SCALE GENOMIC DNA]</scope>
</reference>
<keyword evidence="1" id="KW-0175">Coiled coil</keyword>